<feature type="domain" description="PBP" evidence="5">
    <location>
        <begin position="33"/>
        <end position="290"/>
    </location>
</feature>
<dbReference type="SUPFAM" id="SSF53850">
    <property type="entry name" value="Periplasmic binding protein-like II"/>
    <property type="match status" value="1"/>
</dbReference>
<dbReference type="CDD" id="cd13654">
    <property type="entry name" value="PBP2_phosphate_like_2"/>
    <property type="match status" value="1"/>
</dbReference>
<dbReference type="InterPro" id="IPR024370">
    <property type="entry name" value="PBP_domain"/>
</dbReference>
<dbReference type="RefSeq" id="WP_008278362.1">
    <property type="nucleotide sequence ID" value="NZ_AAXW01000077.1"/>
</dbReference>
<proteinExistence type="inferred from homology"/>
<dbReference type="Gene3D" id="3.40.190.10">
    <property type="entry name" value="Periplasmic binding protein-like II"/>
    <property type="match status" value="2"/>
</dbReference>
<dbReference type="GO" id="GO:0006817">
    <property type="term" value="P:phosphate ion transport"/>
    <property type="evidence" value="ECO:0007669"/>
    <property type="project" value="UniProtKB-UniRule"/>
</dbReference>
<dbReference type="NCBIfam" id="TIGR02136">
    <property type="entry name" value="ptsS_2"/>
    <property type="match status" value="1"/>
</dbReference>
<dbReference type="Pfam" id="PF12849">
    <property type="entry name" value="PBP_like_2"/>
    <property type="match status" value="1"/>
</dbReference>
<keyword evidence="4" id="KW-0592">Phosphate transport</keyword>
<comment type="function">
    <text evidence="4">Involved in the system for phosphate transport across the cytoplasmic membrane.</text>
</comment>
<name>A3IY98_9CHRO</name>
<dbReference type="OrthoDB" id="9790048at2"/>
<dbReference type="PANTHER" id="PTHR30570">
    <property type="entry name" value="PERIPLASMIC PHOSPHATE BINDING COMPONENT OF PHOSPHATE ABC TRANSPORTER"/>
    <property type="match status" value="1"/>
</dbReference>
<sequence>MITNIYEIFKVRTWGVGLISLSLLSACGSVPESAIKPIKIDGSSTVFPITERVLESYESEAVNQPIKELNIEGEFSGTGGGFQKFCAGETDINAASRPISSEEMKVCSNNEIRYIELPIAFDAITIAVNPGNNWTDTLTVEQLKTMWEPTAENQVTQWNQVDPTYPNRPLTLYGPDELSGTYDYFTKAIVGETGASRQDYVASEDDEVLVTGLAQDPNGIGYFGYGYYQQNQDKLKAVAVDNGNGGVIPSLQTVENEEYQPLSRPLFIYVNAKRAQENPALEVFVEYYLDKAPELVAEAGYIPLPEDAYHLAKIHLQRFDVGSVFEGKPQIGLTISDVMRQPTKF</sequence>
<organism evidence="6 7">
    <name type="scientific">Crocosphaera chwakensis CCY0110</name>
    <dbReference type="NCBI Taxonomy" id="391612"/>
    <lineage>
        <taxon>Bacteria</taxon>
        <taxon>Bacillati</taxon>
        <taxon>Cyanobacteriota</taxon>
        <taxon>Cyanophyceae</taxon>
        <taxon>Oscillatoriophycideae</taxon>
        <taxon>Chroococcales</taxon>
        <taxon>Aphanothecaceae</taxon>
        <taxon>Crocosphaera</taxon>
        <taxon>Crocosphaera chwakensis</taxon>
    </lineage>
</organism>
<dbReference type="InterPro" id="IPR050811">
    <property type="entry name" value="Phosphate_ABC_transporter"/>
</dbReference>
<evidence type="ECO:0000259" key="5">
    <source>
        <dbReference type="Pfam" id="PF12849"/>
    </source>
</evidence>
<gene>
    <name evidence="6" type="ORF">CY0110_02662</name>
</gene>
<evidence type="ECO:0000256" key="1">
    <source>
        <dbReference type="ARBA" id="ARBA00008725"/>
    </source>
</evidence>
<keyword evidence="7" id="KW-1185">Reference proteome</keyword>
<evidence type="ECO:0000313" key="7">
    <source>
        <dbReference type="Proteomes" id="UP000003781"/>
    </source>
</evidence>
<evidence type="ECO:0000256" key="4">
    <source>
        <dbReference type="RuleBase" id="RU367119"/>
    </source>
</evidence>
<comment type="similarity">
    <text evidence="1 4">Belongs to the PstS family.</text>
</comment>
<accession>A3IY98</accession>
<comment type="caution">
    <text evidence="6">The sequence shown here is derived from an EMBL/GenBank/DDBJ whole genome shotgun (WGS) entry which is preliminary data.</text>
</comment>
<dbReference type="EMBL" id="AAXW01000077">
    <property type="protein sequence ID" value="EAZ88544.1"/>
    <property type="molecule type" value="Genomic_DNA"/>
</dbReference>
<dbReference type="GO" id="GO:0042301">
    <property type="term" value="F:phosphate ion binding"/>
    <property type="evidence" value="ECO:0007669"/>
    <property type="project" value="UniProtKB-UniRule"/>
</dbReference>
<dbReference type="AlphaFoldDB" id="A3IY98"/>
<evidence type="ECO:0000256" key="3">
    <source>
        <dbReference type="ARBA" id="ARBA00022729"/>
    </source>
</evidence>
<keyword evidence="3" id="KW-0732">Signal</keyword>
<dbReference type="PANTHER" id="PTHR30570:SF1">
    <property type="entry name" value="PHOSPHATE-BINDING PROTEIN PSTS"/>
    <property type="match status" value="1"/>
</dbReference>
<evidence type="ECO:0000256" key="2">
    <source>
        <dbReference type="ARBA" id="ARBA00022448"/>
    </source>
</evidence>
<evidence type="ECO:0000313" key="6">
    <source>
        <dbReference type="EMBL" id="EAZ88544.1"/>
    </source>
</evidence>
<dbReference type="eggNOG" id="COG0226">
    <property type="taxonomic scope" value="Bacteria"/>
</dbReference>
<dbReference type="Proteomes" id="UP000003781">
    <property type="component" value="Unassembled WGS sequence"/>
</dbReference>
<reference evidence="6 7" key="1">
    <citation type="submission" date="2007-03" db="EMBL/GenBank/DDBJ databases">
        <authorList>
            <person name="Stal L."/>
            <person name="Ferriera S."/>
            <person name="Johnson J."/>
            <person name="Kravitz S."/>
            <person name="Beeson K."/>
            <person name="Sutton G."/>
            <person name="Rogers Y.-H."/>
            <person name="Friedman R."/>
            <person name="Frazier M."/>
            <person name="Venter J.C."/>
        </authorList>
    </citation>
    <scope>NUCLEOTIDE SEQUENCE [LARGE SCALE GENOMIC DNA]</scope>
    <source>
        <strain evidence="6 7">CCY0110</strain>
    </source>
</reference>
<dbReference type="InterPro" id="IPR011862">
    <property type="entry name" value="Phos-bd"/>
</dbReference>
<protein>
    <recommendedName>
        <fullName evidence="4">Phosphate-binding protein</fullName>
    </recommendedName>
</protein>
<keyword evidence="2 4" id="KW-0813">Transport</keyword>